<evidence type="ECO:0000256" key="1">
    <source>
        <dbReference type="SAM" id="MobiDB-lite"/>
    </source>
</evidence>
<comment type="caution">
    <text evidence="2">The sequence shown here is derived from an EMBL/GenBank/DDBJ whole genome shotgun (WGS) entry which is preliminary data.</text>
</comment>
<protein>
    <submittedName>
        <fullName evidence="2">Uncharacterized protein</fullName>
    </submittedName>
</protein>
<organism evidence="2 3">
    <name type="scientific">Podospora fimiseda</name>
    <dbReference type="NCBI Taxonomy" id="252190"/>
    <lineage>
        <taxon>Eukaryota</taxon>
        <taxon>Fungi</taxon>
        <taxon>Dikarya</taxon>
        <taxon>Ascomycota</taxon>
        <taxon>Pezizomycotina</taxon>
        <taxon>Sordariomycetes</taxon>
        <taxon>Sordariomycetidae</taxon>
        <taxon>Sordariales</taxon>
        <taxon>Podosporaceae</taxon>
        <taxon>Podospora</taxon>
    </lineage>
</organism>
<accession>A0AAN7BYR7</accession>
<feature type="compositionally biased region" description="Pro residues" evidence="1">
    <location>
        <begin position="366"/>
        <end position="381"/>
    </location>
</feature>
<name>A0AAN7BYR7_9PEZI</name>
<evidence type="ECO:0000313" key="2">
    <source>
        <dbReference type="EMBL" id="KAK4232108.1"/>
    </source>
</evidence>
<dbReference type="AlphaFoldDB" id="A0AAN7BYR7"/>
<dbReference type="EMBL" id="MU865289">
    <property type="protein sequence ID" value="KAK4232108.1"/>
    <property type="molecule type" value="Genomic_DNA"/>
</dbReference>
<reference evidence="2" key="1">
    <citation type="journal article" date="2023" name="Mol. Phylogenet. Evol.">
        <title>Genome-scale phylogeny and comparative genomics of the fungal order Sordariales.</title>
        <authorList>
            <person name="Hensen N."/>
            <person name="Bonometti L."/>
            <person name="Westerberg I."/>
            <person name="Brannstrom I.O."/>
            <person name="Guillou S."/>
            <person name="Cros-Aarteil S."/>
            <person name="Calhoun S."/>
            <person name="Haridas S."/>
            <person name="Kuo A."/>
            <person name="Mondo S."/>
            <person name="Pangilinan J."/>
            <person name="Riley R."/>
            <person name="LaButti K."/>
            <person name="Andreopoulos B."/>
            <person name="Lipzen A."/>
            <person name="Chen C."/>
            <person name="Yan M."/>
            <person name="Daum C."/>
            <person name="Ng V."/>
            <person name="Clum A."/>
            <person name="Steindorff A."/>
            <person name="Ohm R.A."/>
            <person name="Martin F."/>
            <person name="Silar P."/>
            <person name="Natvig D.O."/>
            <person name="Lalanne C."/>
            <person name="Gautier V."/>
            <person name="Ament-Velasquez S.L."/>
            <person name="Kruys A."/>
            <person name="Hutchinson M.I."/>
            <person name="Powell A.J."/>
            <person name="Barry K."/>
            <person name="Miller A.N."/>
            <person name="Grigoriev I.V."/>
            <person name="Debuchy R."/>
            <person name="Gladieux P."/>
            <person name="Hiltunen Thoren M."/>
            <person name="Johannesson H."/>
        </authorList>
    </citation>
    <scope>NUCLEOTIDE SEQUENCE</scope>
    <source>
        <strain evidence="2">CBS 990.96</strain>
    </source>
</reference>
<proteinExistence type="predicted"/>
<gene>
    <name evidence="2" type="ORF">QBC38DRAFT_450592</name>
</gene>
<dbReference type="Proteomes" id="UP001301958">
    <property type="component" value="Unassembled WGS sequence"/>
</dbReference>
<evidence type="ECO:0000313" key="3">
    <source>
        <dbReference type="Proteomes" id="UP001301958"/>
    </source>
</evidence>
<feature type="region of interest" description="Disordered" evidence="1">
    <location>
        <begin position="365"/>
        <end position="390"/>
    </location>
</feature>
<keyword evidence="3" id="KW-1185">Reference proteome</keyword>
<reference evidence="2" key="2">
    <citation type="submission" date="2023-05" db="EMBL/GenBank/DDBJ databases">
        <authorList>
            <consortium name="Lawrence Berkeley National Laboratory"/>
            <person name="Steindorff A."/>
            <person name="Hensen N."/>
            <person name="Bonometti L."/>
            <person name="Westerberg I."/>
            <person name="Brannstrom I.O."/>
            <person name="Guillou S."/>
            <person name="Cros-Aarteil S."/>
            <person name="Calhoun S."/>
            <person name="Haridas S."/>
            <person name="Kuo A."/>
            <person name="Mondo S."/>
            <person name="Pangilinan J."/>
            <person name="Riley R."/>
            <person name="Labutti K."/>
            <person name="Andreopoulos B."/>
            <person name="Lipzen A."/>
            <person name="Chen C."/>
            <person name="Yanf M."/>
            <person name="Daum C."/>
            <person name="Ng V."/>
            <person name="Clum A."/>
            <person name="Ohm R."/>
            <person name="Martin F."/>
            <person name="Silar P."/>
            <person name="Natvig D."/>
            <person name="Lalanne C."/>
            <person name="Gautier V."/>
            <person name="Ament-Velasquez S.L."/>
            <person name="Kruys A."/>
            <person name="Hutchinson M.I."/>
            <person name="Powell A.J."/>
            <person name="Barry K."/>
            <person name="Miller A.N."/>
            <person name="Grigoriev I.V."/>
            <person name="Debuchy R."/>
            <person name="Gladieux P."/>
            <person name="Thoren M.H."/>
            <person name="Johannesson H."/>
        </authorList>
    </citation>
    <scope>NUCLEOTIDE SEQUENCE</scope>
    <source>
        <strain evidence="2">CBS 990.96</strain>
    </source>
</reference>
<sequence length="640" mass="71589">MELDKKAPAKWQSLRMSLEGICKERDSLKDSFSLTNYGISHEECQRRVGIRVEHNLAFETNVKARRTLRKMPLTQKIKTAWNGLEAVHDCMEGPIDFAPESKPHAELSRLQRIQGHFCPNSTKGFQTMRSGTKLLDNARRASNEAGQQIVKSNWRSLLFLVRQLLQNRLTDPKTMDPGCDYSSATTATQATPSRGQEWLFGVQLLSLWVFVQDAALKFESLFGAICAAPHLGNAFISRAWRGVTLYTFPSKTRAVPSTAAPRYGFCTFILATVTRMPDSQAGLAELIEIGVTDKKRLTRLEGLVEPSPMHNPRTSKPSPPPIPVSIFNFRQNAILSAPAWNDFVPLKKCLLNTATYITYIPSLPTGAPPSNPPLRPLPPERLPTASASPLRHHSQRQQHMVARHRVHITGEISTIVAGRMSLDDRETGMGFREPWNIEPEIKPQTLSDIYTMLAGGSTLESTQDMVACHRVRITGEMSHSRIQKSRQKVDRLQPKDLFLRAKNAAERELRQARSFIRINSFAIHELLCNALMEIGDGQQVSIPALGDMRNSGHLNSSSSSSACQVHSNDHRRNYQSWAGFPDVYDARTGSERFWICIQSPVEHGVRLPQGTLASTPPPKKKLKNSTTIFVCLEPESYEAA</sequence>